<keyword evidence="1" id="KW-0812">Transmembrane</keyword>
<feature type="domain" description="S-layer family duplication" evidence="3">
    <location>
        <begin position="40"/>
        <end position="293"/>
    </location>
</feature>
<dbReference type="Gene3D" id="2.60.40.1120">
    <property type="entry name" value="Carboxypeptidase-like, regulatory domain"/>
    <property type="match status" value="1"/>
</dbReference>
<dbReference type="Pfam" id="PF07705">
    <property type="entry name" value="CARDB"/>
    <property type="match status" value="1"/>
</dbReference>
<name>A0AAE3H9V1_9EURY</name>
<proteinExistence type="predicted"/>
<keyword evidence="1" id="KW-0472">Membrane</keyword>
<dbReference type="AlphaFoldDB" id="A0AAE3H9V1"/>
<evidence type="ECO:0000313" key="5">
    <source>
        <dbReference type="Proteomes" id="UP001206983"/>
    </source>
</evidence>
<dbReference type="Pfam" id="PF07752">
    <property type="entry name" value="S-layer"/>
    <property type="match status" value="2"/>
</dbReference>
<feature type="transmembrane region" description="Helical" evidence="1">
    <location>
        <begin position="844"/>
        <end position="865"/>
    </location>
</feature>
<dbReference type="Gene3D" id="2.60.98.40">
    <property type="match status" value="2"/>
</dbReference>
<feature type="domain" description="CARDB" evidence="2">
    <location>
        <begin position="758"/>
        <end position="827"/>
    </location>
</feature>
<dbReference type="Gene3D" id="2.60.40.4190">
    <property type="match status" value="2"/>
</dbReference>
<dbReference type="InterPro" id="IPR013783">
    <property type="entry name" value="Ig-like_fold"/>
</dbReference>
<reference evidence="4 5" key="1">
    <citation type="journal article" date="2011" name="Appl. Environ. Microbiol.">
        <title>Methanogenic archaea isolated from Taiwan's Chelungpu fault.</title>
        <authorList>
            <person name="Wu S.Y."/>
            <person name="Lai M.C."/>
        </authorList>
    </citation>
    <scope>NUCLEOTIDE SEQUENCE [LARGE SCALE GENOMIC DNA]</scope>
    <source>
        <strain evidence="4 5">St545Mb</strain>
    </source>
</reference>
<evidence type="ECO:0000313" key="4">
    <source>
        <dbReference type="EMBL" id="MCQ6962277.1"/>
    </source>
</evidence>
<feature type="domain" description="S-layer family duplication" evidence="3">
    <location>
        <begin position="317"/>
        <end position="565"/>
    </location>
</feature>
<dbReference type="InterPro" id="IPR011635">
    <property type="entry name" value="CARDB"/>
</dbReference>
<dbReference type="NCBIfam" id="TIGR01567">
    <property type="entry name" value="S_layer_rel_Mac"/>
    <property type="match status" value="2"/>
</dbReference>
<accession>A0AAE3H9V1</accession>
<keyword evidence="1" id="KW-1133">Transmembrane helix</keyword>
<dbReference type="EMBL" id="JTEO01000002">
    <property type="protein sequence ID" value="MCQ6962277.1"/>
    <property type="molecule type" value="Genomic_DNA"/>
</dbReference>
<dbReference type="Proteomes" id="UP001206983">
    <property type="component" value="Unassembled WGS sequence"/>
</dbReference>
<dbReference type="RefSeq" id="WP_256622064.1">
    <property type="nucleotide sequence ID" value="NZ_JTEO01000002.1"/>
</dbReference>
<organism evidence="4 5">
    <name type="scientific">Methanolobus chelungpuianus</name>
    <dbReference type="NCBI Taxonomy" id="502115"/>
    <lineage>
        <taxon>Archaea</taxon>
        <taxon>Methanobacteriati</taxon>
        <taxon>Methanobacteriota</taxon>
        <taxon>Stenosarchaea group</taxon>
        <taxon>Methanomicrobia</taxon>
        <taxon>Methanosarcinales</taxon>
        <taxon>Methanosarcinaceae</taxon>
        <taxon>Methanolobus</taxon>
    </lineage>
</organism>
<evidence type="ECO:0000256" key="1">
    <source>
        <dbReference type="SAM" id="Phobius"/>
    </source>
</evidence>
<keyword evidence="5" id="KW-1185">Reference proteome</keyword>
<evidence type="ECO:0000259" key="3">
    <source>
        <dbReference type="Pfam" id="PF07752"/>
    </source>
</evidence>
<evidence type="ECO:0000259" key="2">
    <source>
        <dbReference type="Pfam" id="PF07705"/>
    </source>
</evidence>
<dbReference type="InterPro" id="IPR006457">
    <property type="entry name" value="S_layer-rel_Mac"/>
</dbReference>
<comment type="caution">
    <text evidence="4">The sequence shown here is derived from an EMBL/GenBank/DDBJ whole genome shotgun (WGS) entry which is preliminary data.</text>
</comment>
<sequence>MRRHINLSLLVSVLIITAIFLAATATAQNNTTGNRIWSADENLSLQYTWTAQSYSGFYFDLDSGEGSETLTVSLQSSSGRTIPAGALEYSTTPINTSFDRSDWGSYQVIGFMAERYFASYTDNSQFADDDVSLMSNGQLTRVLVDEDTRRSVFAGSAIVLNEGYRLNVVEVDLNGDSVLLNLVKDGQVVDTAIISGNSDYVYEAELGTQQDVPLIAVHFSNIFRGTETNAVFIQGIFQISESYVEIETGDRFGRMEIRSFSEGEISMENTNSISLTRGNTIPVMGKLQFVVADDSILRFGPVVDTSQPGSYELRGTVVEGEAYTWTPLNFEGFYYNIDEGVGTESLEITELNGRTISSGDLVYRSVPQQVSFEYSPWGSFSVIGFLAEKYFAGYVENSFTGNESLLSGGQLSRVLIDSDSRASLYTGSSLVLGEGYRLVIEEVDLDGSRVLVRLDKDGSEVDTGVISSGGDYVYEADVGDADSIPVIIVHFREIFRGTETNAVFVEGIFQISENVIDIESGERFGRMEISSVSSDEIVMTSDRSITLSRDSSISVMDNVMFMVADSGVVRFYPYVSVTTAEDADPLEINIPKALAQNRSVSIEVTSRGAAVENAVVMFGNTEVGNTSANGTISFTPGEAGTFTVTAEKEGFAPGSTEVEVISPDDLSRRLAIDISPSEVNVGDNISIAVTTLIDGRPVGDVEVLYDGRLVGTTGTEGRVNHTAMDAGMHRISTSSDQYLEAELNIEVQGPEARYSYSDLTIEPLVAETGDDVTISASIRNIGTETGEEDVQLLIDGNVMATEQVILDPGQEETVNFTVSMDEAGIYNASIGNLNGTFEVEEGRGIPAAGIAMGLLVVVIAAVWILRKRS</sequence>
<dbReference type="Gene3D" id="2.60.40.10">
    <property type="entry name" value="Immunoglobulins"/>
    <property type="match status" value="1"/>
</dbReference>
<protein>
    <submittedName>
        <fullName evidence="4">S-layer protein</fullName>
    </submittedName>
</protein>
<gene>
    <name evidence="4" type="ORF">PV02_03955</name>
</gene>